<keyword evidence="3" id="KW-0677">Repeat</keyword>
<comment type="caution">
    <text evidence="7">The sequence shown here is derived from an EMBL/GenBank/DDBJ whole genome shotgun (WGS) entry which is preliminary data.</text>
</comment>
<sequence>MSCEVVPGILCPCACRVTTYDDCQSFYHCLRNGKACKKRCPEGLYFNRKRMVCDLPQNVKCRDFFFATLRRLKSQKSDQTLIKYPLETAHFSPDPEILL</sequence>
<gene>
    <name evidence="7" type="ORF">HNY73_007814</name>
</gene>
<reference evidence="7" key="1">
    <citation type="journal article" date="2020" name="bioRxiv">
        <title>Chromosome-level reference genome of the European wasp spider Argiope bruennichi: a resource for studies on range expansion and evolutionary adaptation.</title>
        <authorList>
            <person name="Sheffer M.M."/>
            <person name="Hoppe A."/>
            <person name="Krehenwinkel H."/>
            <person name="Uhl G."/>
            <person name="Kuss A.W."/>
            <person name="Jensen L."/>
            <person name="Jensen C."/>
            <person name="Gillespie R.G."/>
            <person name="Hoff K.J."/>
            <person name="Prost S."/>
        </authorList>
    </citation>
    <scope>NUCLEOTIDE SEQUENCE</scope>
</reference>
<dbReference type="Proteomes" id="UP000807504">
    <property type="component" value="Unassembled WGS sequence"/>
</dbReference>
<reference evidence="7" key="2">
    <citation type="submission" date="2020-06" db="EMBL/GenBank/DDBJ databases">
        <authorList>
            <person name="Sheffer M."/>
        </authorList>
    </citation>
    <scope>NUCLEOTIDE SEQUENCE</scope>
</reference>
<dbReference type="PANTHER" id="PTHR23301:SF0">
    <property type="entry name" value="CHITIN-BINDING TYPE-2 DOMAIN-CONTAINING PROTEIN-RELATED"/>
    <property type="match status" value="1"/>
</dbReference>
<evidence type="ECO:0000256" key="3">
    <source>
        <dbReference type="ARBA" id="ARBA00022737"/>
    </source>
</evidence>
<evidence type="ECO:0000256" key="2">
    <source>
        <dbReference type="ARBA" id="ARBA00022729"/>
    </source>
</evidence>
<keyword evidence="1" id="KW-0147">Chitin-binding</keyword>
<dbReference type="AlphaFoldDB" id="A0A8T0FHM2"/>
<proteinExistence type="predicted"/>
<evidence type="ECO:0000313" key="8">
    <source>
        <dbReference type="Proteomes" id="UP000807504"/>
    </source>
</evidence>
<keyword evidence="4" id="KW-1015">Disulfide bond</keyword>
<evidence type="ECO:0000259" key="6">
    <source>
        <dbReference type="PROSITE" id="PS50940"/>
    </source>
</evidence>
<evidence type="ECO:0000256" key="1">
    <source>
        <dbReference type="ARBA" id="ARBA00022669"/>
    </source>
</evidence>
<dbReference type="PANTHER" id="PTHR23301">
    <property type="entry name" value="CHITIN BINDING PERITROPHIN-A"/>
    <property type="match status" value="1"/>
</dbReference>
<keyword evidence="5" id="KW-0325">Glycoprotein</keyword>
<dbReference type="SMART" id="SM00494">
    <property type="entry name" value="ChtBD2"/>
    <property type="match status" value="1"/>
</dbReference>
<dbReference type="GO" id="GO:0005576">
    <property type="term" value="C:extracellular region"/>
    <property type="evidence" value="ECO:0007669"/>
    <property type="project" value="InterPro"/>
</dbReference>
<evidence type="ECO:0000313" key="7">
    <source>
        <dbReference type="EMBL" id="KAF8789912.1"/>
    </source>
</evidence>
<evidence type="ECO:0000256" key="4">
    <source>
        <dbReference type="ARBA" id="ARBA00023157"/>
    </source>
</evidence>
<evidence type="ECO:0000256" key="5">
    <source>
        <dbReference type="ARBA" id="ARBA00023180"/>
    </source>
</evidence>
<accession>A0A8T0FHM2</accession>
<feature type="domain" description="Chitin-binding type-2" evidence="6">
    <location>
        <begin position="22"/>
        <end position="63"/>
    </location>
</feature>
<dbReference type="InterPro" id="IPR036508">
    <property type="entry name" value="Chitin-bd_dom_sf"/>
</dbReference>
<dbReference type="Pfam" id="PF01607">
    <property type="entry name" value="CBM_14"/>
    <property type="match status" value="1"/>
</dbReference>
<name>A0A8T0FHM2_ARGBR</name>
<dbReference type="Gene3D" id="2.170.140.10">
    <property type="entry name" value="Chitin binding domain"/>
    <property type="match status" value="1"/>
</dbReference>
<dbReference type="InterPro" id="IPR002557">
    <property type="entry name" value="Chitin-bd_dom"/>
</dbReference>
<protein>
    <recommendedName>
        <fullName evidence="6">Chitin-binding type-2 domain-containing protein</fullName>
    </recommendedName>
</protein>
<dbReference type="EMBL" id="JABXBU010000012">
    <property type="protein sequence ID" value="KAF8789912.1"/>
    <property type="molecule type" value="Genomic_DNA"/>
</dbReference>
<organism evidence="7 8">
    <name type="scientific">Argiope bruennichi</name>
    <name type="common">Wasp spider</name>
    <name type="synonym">Aranea bruennichi</name>
    <dbReference type="NCBI Taxonomy" id="94029"/>
    <lineage>
        <taxon>Eukaryota</taxon>
        <taxon>Metazoa</taxon>
        <taxon>Ecdysozoa</taxon>
        <taxon>Arthropoda</taxon>
        <taxon>Chelicerata</taxon>
        <taxon>Arachnida</taxon>
        <taxon>Araneae</taxon>
        <taxon>Araneomorphae</taxon>
        <taxon>Entelegynae</taxon>
        <taxon>Araneoidea</taxon>
        <taxon>Araneidae</taxon>
        <taxon>Argiope</taxon>
    </lineage>
</organism>
<keyword evidence="8" id="KW-1185">Reference proteome</keyword>
<dbReference type="PROSITE" id="PS50940">
    <property type="entry name" value="CHIT_BIND_II"/>
    <property type="match status" value="1"/>
</dbReference>
<dbReference type="GO" id="GO:0008061">
    <property type="term" value="F:chitin binding"/>
    <property type="evidence" value="ECO:0007669"/>
    <property type="project" value="UniProtKB-KW"/>
</dbReference>
<keyword evidence="2" id="KW-0732">Signal</keyword>
<dbReference type="InterPro" id="IPR051940">
    <property type="entry name" value="Chitin_bind-dev_reg"/>
</dbReference>
<dbReference type="SUPFAM" id="SSF57625">
    <property type="entry name" value="Invertebrate chitin-binding proteins"/>
    <property type="match status" value="1"/>
</dbReference>